<keyword evidence="1" id="KW-0175">Coiled coil</keyword>
<evidence type="ECO:0000256" key="1">
    <source>
        <dbReference type="SAM" id="Coils"/>
    </source>
</evidence>
<feature type="coiled-coil region" evidence="1">
    <location>
        <begin position="1"/>
        <end position="28"/>
    </location>
</feature>
<evidence type="ECO:0000256" key="2">
    <source>
        <dbReference type="SAM" id="Phobius"/>
    </source>
</evidence>
<feature type="transmembrane region" description="Helical" evidence="2">
    <location>
        <begin position="118"/>
        <end position="142"/>
    </location>
</feature>
<comment type="caution">
    <text evidence="3">The sequence shown here is derived from an EMBL/GenBank/DDBJ whole genome shotgun (WGS) entry which is preliminary data.</text>
</comment>
<keyword evidence="2" id="KW-1133">Transmembrane helix</keyword>
<dbReference type="RefSeq" id="WP_270113225.1">
    <property type="nucleotide sequence ID" value="NZ_BAAAOL010000017.1"/>
</dbReference>
<dbReference type="Proteomes" id="UP001144313">
    <property type="component" value="Unassembled WGS sequence"/>
</dbReference>
<gene>
    <name evidence="3" type="ORF">GALLR39Z86_27440</name>
</gene>
<dbReference type="AlphaFoldDB" id="A0A9W6G9V4"/>
<feature type="transmembrane region" description="Helical" evidence="2">
    <location>
        <begin position="28"/>
        <end position="47"/>
    </location>
</feature>
<keyword evidence="2" id="KW-0812">Transmembrane</keyword>
<sequence>MADNETDVERIRRRLQDLEVRVHTLESIAIRSLSFVAACLLALGSALPVFTDGRSFDPMTVRLLTAPFAVLGALGEDADEQVFGAVMGLVFLVLLACVLTAVGICLAQWRRWGGPGLVLTAQVVAVLLLVGMLAPVLLTFGASNPELDDTPGPAVWYFVPGVILFAAMAFNGNLRRLWSGEE</sequence>
<keyword evidence="4" id="KW-1185">Reference proteome</keyword>
<evidence type="ECO:0000313" key="3">
    <source>
        <dbReference type="EMBL" id="GLI42894.1"/>
    </source>
</evidence>
<keyword evidence="2" id="KW-0472">Membrane</keyword>
<protein>
    <submittedName>
        <fullName evidence="3">Uncharacterized protein</fullName>
    </submittedName>
</protein>
<evidence type="ECO:0000313" key="4">
    <source>
        <dbReference type="Proteomes" id="UP001144313"/>
    </source>
</evidence>
<name>A0A9W6G9V4_9ACTN</name>
<feature type="transmembrane region" description="Helical" evidence="2">
    <location>
        <begin position="154"/>
        <end position="174"/>
    </location>
</feature>
<feature type="transmembrane region" description="Helical" evidence="2">
    <location>
        <begin position="81"/>
        <end position="106"/>
    </location>
</feature>
<reference evidence="3" key="1">
    <citation type="submission" date="2022-12" db="EMBL/GenBank/DDBJ databases">
        <title>Reference genome sequencing for broad-spectrum identification of bacterial and archaeal isolates by mass spectrometry.</title>
        <authorList>
            <person name="Sekiguchi Y."/>
            <person name="Tourlousse D.M."/>
        </authorList>
    </citation>
    <scope>NUCLEOTIDE SEQUENCE</scope>
    <source>
        <strain evidence="3">LLR39Z86</strain>
    </source>
</reference>
<dbReference type="EMBL" id="BSDT01000001">
    <property type="protein sequence ID" value="GLI42894.1"/>
    <property type="molecule type" value="Genomic_DNA"/>
</dbReference>
<accession>A0A9W6G9V4</accession>
<proteinExistence type="predicted"/>
<organism evidence="3 4">
    <name type="scientific">Glycomyces algeriensis</name>
    <dbReference type="NCBI Taxonomy" id="256037"/>
    <lineage>
        <taxon>Bacteria</taxon>
        <taxon>Bacillati</taxon>
        <taxon>Actinomycetota</taxon>
        <taxon>Actinomycetes</taxon>
        <taxon>Glycomycetales</taxon>
        <taxon>Glycomycetaceae</taxon>
        <taxon>Glycomyces</taxon>
    </lineage>
</organism>